<feature type="binding site" evidence="8">
    <location>
        <position position="65"/>
    </location>
    <ligand>
        <name>shikimate</name>
        <dbReference type="ChEBI" id="CHEBI:36208"/>
    </ligand>
</feature>
<evidence type="ECO:0000256" key="3">
    <source>
        <dbReference type="ARBA" id="ARBA00022605"/>
    </source>
</evidence>
<keyword evidence="3 8" id="KW-0028">Amino-acid biosynthesis</keyword>
<evidence type="ECO:0000256" key="7">
    <source>
        <dbReference type="ARBA" id="ARBA00049442"/>
    </source>
</evidence>
<dbReference type="InterPro" id="IPR041121">
    <property type="entry name" value="SDH_C"/>
</dbReference>
<dbReference type="SUPFAM" id="SSF51735">
    <property type="entry name" value="NAD(P)-binding Rossmann-fold domains"/>
    <property type="match status" value="1"/>
</dbReference>
<evidence type="ECO:0000313" key="12">
    <source>
        <dbReference type="EMBL" id="MEC4719247.1"/>
    </source>
</evidence>
<accession>A0ABU6J7H7</accession>
<keyword evidence="5 8" id="KW-0560">Oxidoreductase</keyword>
<dbReference type="HAMAP" id="MF_00222">
    <property type="entry name" value="Shikimate_DH_AroE"/>
    <property type="match status" value="1"/>
</dbReference>
<dbReference type="InterPro" id="IPR013708">
    <property type="entry name" value="Shikimate_DH-bd_N"/>
</dbReference>
<feature type="binding site" evidence="8">
    <location>
        <begin position="154"/>
        <end position="159"/>
    </location>
    <ligand>
        <name>NADP(+)</name>
        <dbReference type="ChEBI" id="CHEBI:58349"/>
    </ligand>
</feature>
<dbReference type="InterPro" id="IPR011342">
    <property type="entry name" value="Shikimate_DH"/>
</dbReference>
<evidence type="ECO:0000256" key="8">
    <source>
        <dbReference type="HAMAP-Rule" id="MF_00222"/>
    </source>
</evidence>
<evidence type="ECO:0000256" key="2">
    <source>
        <dbReference type="ARBA" id="ARBA00012962"/>
    </source>
</evidence>
<feature type="binding site" evidence="8">
    <location>
        <position position="219"/>
    </location>
    <ligand>
        <name>shikimate</name>
        <dbReference type="ChEBI" id="CHEBI:36208"/>
    </ligand>
</feature>
<dbReference type="InterPro" id="IPR006151">
    <property type="entry name" value="Shikm_DH/Glu-tRNA_Rdtase"/>
</dbReference>
<keyword evidence="4 8" id="KW-0521">NADP</keyword>
<organism evidence="12 13">
    <name type="scientific">Noviherbaspirillum album</name>
    <dbReference type="NCBI Taxonomy" id="3080276"/>
    <lineage>
        <taxon>Bacteria</taxon>
        <taxon>Pseudomonadati</taxon>
        <taxon>Pseudomonadota</taxon>
        <taxon>Betaproteobacteria</taxon>
        <taxon>Burkholderiales</taxon>
        <taxon>Oxalobacteraceae</taxon>
        <taxon>Noviherbaspirillum</taxon>
    </lineage>
</organism>
<dbReference type="EMBL" id="JAWIIV010000005">
    <property type="protein sequence ID" value="MEC4719247.1"/>
    <property type="molecule type" value="Genomic_DNA"/>
</dbReference>
<dbReference type="Gene3D" id="3.40.50.720">
    <property type="entry name" value="NAD(P)-binding Rossmann-like Domain"/>
    <property type="match status" value="1"/>
</dbReference>
<dbReference type="NCBIfam" id="NF001310">
    <property type="entry name" value="PRK00258.1-2"/>
    <property type="match status" value="1"/>
</dbReference>
<feature type="binding site" evidence="8">
    <location>
        <begin position="130"/>
        <end position="134"/>
    </location>
    <ligand>
        <name>NADP(+)</name>
        <dbReference type="ChEBI" id="CHEBI:58349"/>
    </ligand>
</feature>
<evidence type="ECO:0000259" key="10">
    <source>
        <dbReference type="Pfam" id="PF08501"/>
    </source>
</evidence>
<dbReference type="SUPFAM" id="SSF53223">
    <property type="entry name" value="Aminoacid dehydrogenase-like, N-terminal domain"/>
    <property type="match status" value="1"/>
</dbReference>
<dbReference type="InterPro" id="IPR036291">
    <property type="entry name" value="NAD(P)-bd_dom_sf"/>
</dbReference>
<keyword evidence="13" id="KW-1185">Reference proteome</keyword>
<evidence type="ECO:0000256" key="1">
    <source>
        <dbReference type="ARBA" id="ARBA00004871"/>
    </source>
</evidence>
<dbReference type="RefSeq" id="WP_326505959.1">
    <property type="nucleotide sequence ID" value="NZ_JAWIIV010000005.1"/>
</dbReference>
<gene>
    <name evidence="8 12" type="primary">aroE</name>
    <name evidence="12" type="ORF">RY831_08815</name>
</gene>
<comment type="catalytic activity">
    <reaction evidence="7 8">
        <text>shikimate + NADP(+) = 3-dehydroshikimate + NADPH + H(+)</text>
        <dbReference type="Rhea" id="RHEA:17737"/>
        <dbReference type="ChEBI" id="CHEBI:15378"/>
        <dbReference type="ChEBI" id="CHEBI:16630"/>
        <dbReference type="ChEBI" id="CHEBI:36208"/>
        <dbReference type="ChEBI" id="CHEBI:57783"/>
        <dbReference type="ChEBI" id="CHEBI:58349"/>
        <dbReference type="EC" id="1.1.1.25"/>
    </reaction>
</comment>
<sequence>MSAAADRYGVIGNPVAHSKSPDIHAAFARQTEQALTYERLLAPLDGFASTVRTLIEQGFKGANVTVPFKLEAFALAGMLSERAEAAGAVNTLKFQGGAIVGDNTDGIGLVTDIVVNAGVPMRGKRILLLGAGGAARGVVLPILAHAPEQLVIANRTESKAVELAARFAGKGTVAASDFRSLQCAFDVVINATSASLSADLPPVPPAVFGEGCLAYDMMYGPAPTVFMAFAQQHGAATRDGLGMLVEQAAESFQCWRGMRPDTRTVYAGLRAKL</sequence>
<dbReference type="Pfam" id="PF08501">
    <property type="entry name" value="Shikimate_dh_N"/>
    <property type="match status" value="1"/>
</dbReference>
<dbReference type="InterPro" id="IPR022893">
    <property type="entry name" value="Shikimate_DH_fam"/>
</dbReference>
<evidence type="ECO:0000259" key="9">
    <source>
        <dbReference type="Pfam" id="PF01488"/>
    </source>
</evidence>
<comment type="function">
    <text evidence="8">Involved in the biosynthesis of the chorismate, which leads to the biosynthesis of aromatic amino acids. Catalyzes the reversible NADPH linked reduction of 3-dehydroshikimate (DHSA) to yield shikimate (SA).</text>
</comment>
<protein>
    <recommendedName>
        <fullName evidence="2 8">Shikimate dehydrogenase (NADP(+))</fullName>
        <shortName evidence="8">SDH</shortName>
        <ecNumber evidence="2 8">1.1.1.25</ecNumber>
    </recommendedName>
</protein>
<feature type="binding site" evidence="8">
    <location>
        <position position="90"/>
    </location>
    <ligand>
        <name>shikimate</name>
        <dbReference type="ChEBI" id="CHEBI:36208"/>
    </ligand>
</feature>
<feature type="active site" description="Proton acceptor" evidence="8">
    <location>
        <position position="69"/>
    </location>
</feature>
<dbReference type="Proteomes" id="UP001352263">
    <property type="component" value="Unassembled WGS sequence"/>
</dbReference>
<dbReference type="PANTHER" id="PTHR21089:SF1">
    <property type="entry name" value="BIFUNCTIONAL 3-DEHYDROQUINATE DEHYDRATASE_SHIKIMATE DEHYDROGENASE, CHLOROPLASTIC"/>
    <property type="match status" value="1"/>
</dbReference>
<dbReference type="GO" id="GO:0004764">
    <property type="term" value="F:shikimate 3-dehydrogenase (NADP+) activity"/>
    <property type="evidence" value="ECO:0007669"/>
    <property type="project" value="UniProtKB-EC"/>
</dbReference>
<evidence type="ECO:0000259" key="11">
    <source>
        <dbReference type="Pfam" id="PF18317"/>
    </source>
</evidence>
<dbReference type="CDD" id="cd01065">
    <property type="entry name" value="NAD_bind_Shikimate_DH"/>
    <property type="match status" value="1"/>
</dbReference>
<evidence type="ECO:0000313" key="13">
    <source>
        <dbReference type="Proteomes" id="UP001352263"/>
    </source>
</evidence>
<name>A0ABU6J7H7_9BURK</name>
<dbReference type="Pfam" id="PF01488">
    <property type="entry name" value="Shikimate_DH"/>
    <property type="match status" value="1"/>
</dbReference>
<feature type="binding site" evidence="8">
    <location>
        <position position="217"/>
    </location>
    <ligand>
        <name>NADP(+)</name>
        <dbReference type="ChEBI" id="CHEBI:58349"/>
    </ligand>
</feature>
<feature type="binding site" evidence="8">
    <location>
        <position position="81"/>
    </location>
    <ligand>
        <name>NADP(+)</name>
        <dbReference type="ChEBI" id="CHEBI:58349"/>
    </ligand>
</feature>
<dbReference type="Pfam" id="PF18317">
    <property type="entry name" value="SDH_C"/>
    <property type="match status" value="1"/>
</dbReference>
<feature type="binding site" evidence="8">
    <location>
        <begin position="18"/>
        <end position="20"/>
    </location>
    <ligand>
        <name>shikimate</name>
        <dbReference type="ChEBI" id="CHEBI:36208"/>
    </ligand>
</feature>
<dbReference type="NCBIfam" id="TIGR00507">
    <property type="entry name" value="aroE"/>
    <property type="match status" value="1"/>
</dbReference>
<evidence type="ECO:0000256" key="4">
    <source>
        <dbReference type="ARBA" id="ARBA00022857"/>
    </source>
</evidence>
<dbReference type="PANTHER" id="PTHR21089">
    <property type="entry name" value="SHIKIMATE DEHYDROGENASE"/>
    <property type="match status" value="1"/>
</dbReference>
<feature type="domain" description="SDH C-terminal" evidence="11">
    <location>
        <begin position="240"/>
        <end position="266"/>
    </location>
</feature>
<evidence type="ECO:0000256" key="6">
    <source>
        <dbReference type="ARBA" id="ARBA00023141"/>
    </source>
</evidence>
<feature type="binding site" evidence="8">
    <location>
        <position position="240"/>
    </location>
    <ligand>
        <name>NADP(+)</name>
        <dbReference type="ChEBI" id="CHEBI:58349"/>
    </ligand>
</feature>
<reference evidence="12 13" key="1">
    <citation type="submission" date="2023-10" db="EMBL/GenBank/DDBJ databases">
        <title>Noviherbaspirillum sp. CPCC 100848 genome assembly.</title>
        <authorList>
            <person name="Li X.Y."/>
            <person name="Fang X.M."/>
        </authorList>
    </citation>
    <scope>NUCLEOTIDE SEQUENCE [LARGE SCALE GENOMIC DNA]</scope>
    <source>
        <strain evidence="12 13">CPCC 100848</strain>
    </source>
</reference>
<dbReference type="InterPro" id="IPR046346">
    <property type="entry name" value="Aminoacid_DH-like_N_sf"/>
</dbReference>
<feature type="binding site" evidence="8">
    <location>
        <position position="247"/>
    </location>
    <ligand>
        <name>shikimate</name>
        <dbReference type="ChEBI" id="CHEBI:36208"/>
    </ligand>
</feature>
<proteinExistence type="inferred from homology"/>
<feature type="binding site" evidence="8">
    <location>
        <position position="105"/>
    </location>
    <ligand>
        <name>shikimate</name>
        <dbReference type="ChEBI" id="CHEBI:36208"/>
    </ligand>
</feature>
<comment type="pathway">
    <text evidence="1 8">Metabolic intermediate biosynthesis; chorismate biosynthesis; chorismate from D-erythrose 4-phosphate and phosphoenolpyruvate: step 4/7.</text>
</comment>
<feature type="domain" description="Shikimate dehydrogenase substrate binding N-terminal" evidence="10">
    <location>
        <begin position="10"/>
        <end position="92"/>
    </location>
</feature>
<feature type="domain" description="Quinate/shikimate 5-dehydrogenase/glutamyl-tRNA reductase" evidence="9">
    <location>
        <begin position="121"/>
        <end position="195"/>
    </location>
</feature>
<comment type="similarity">
    <text evidence="8">Belongs to the shikimate dehydrogenase family.</text>
</comment>
<keyword evidence="6 8" id="KW-0057">Aromatic amino acid biosynthesis</keyword>
<dbReference type="EC" id="1.1.1.25" evidence="2 8"/>
<evidence type="ECO:0000256" key="5">
    <source>
        <dbReference type="ARBA" id="ARBA00023002"/>
    </source>
</evidence>
<comment type="caution">
    <text evidence="12">The sequence shown here is derived from an EMBL/GenBank/DDBJ whole genome shotgun (WGS) entry which is preliminary data.</text>
</comment>
<dbReference type="Gene3D" id="3.40.50.10860">
    <property type="entry name" value="Leucine Dehydrogenase, chain A, domain 1"/>
    <property type="match status" value="1"/>
</dbReference>
<comment type="subunit">
    <text evidence="8">Homodimer.</text>
</comment>